<dbReference type="GeneID" id="64672198"/>
<dbReference type="InterPro" id="IPR046521">
    <property type="entry name" value="DUF6698"/>
</dbReference>
<keyword evidence="4" id="KW-1185">Reference proteome</keyword>
<organism evidence="3 4">
    <name type="scientific">Suillus fuscotomentosus</name>
    <dbReference type="NCBI Taxonomy" id="1912939"/>
    <lineage>
        <taxon>Eukaryota</taxon>
        <taxon>Fungi</taxon>
        <taxon>Dikarya</taxon>
        <taxon>Basidiomycota</taxon>
        <taxon>Agaricomycotina</taxon>
        <taxon>Agaricomycetes</taxon>
        <taxon>Agaricomycetidae</taxon>
        <taxon>Boletales</taxon>
        <taxon>Suillineae</taxon>
        <taxon>Suillaceae</taxon>
        <taxon>Suillus</taxon>
    </lineage>
</organism>
<name>A0AAD4HD86_9AGAM</name>
<reference evidence="3" key="1">
    <citation type="journal article" date="2020" name="New Phytol.">
        <title>Comparative genomics reveals dynamic genome evolution in host specialist ectomycorrhizal fungi.</title>
        <authorList>
            <person name="Lofgren L.A."/>
            <person name="Nguyen N.H."/>
            <person name="Vilgalys R."/>
            <person name="Ruytinx J."/>
            <person name="Liao H.L."/>
            <person name="Branco S."/>
            <person name="Kuo A."/>
            <person name="LaButti K."/>
            <person name="Lipzen A."/>
            <person name="Andreopoulos W."/>
            <person name="Pangilinan J."/>
            <person name="Riley R."/>
            <person name="Hundley H."/>
            <person name="Na H."/>
            <person name="Barry K."/>
            <person name="Grigoriev I.V."/>
            <person name="Stajich J.E."/>
            <person name="Kennedy P.G."/>
        </authorList>
    </citation>
    <scope>NUCLEOTIDE SEQUENCE</scope>
    <source>
        <strain evidence="3">FC203</strain>
    </source>
</reference>
<dbReference type="EMBL" id="JABBWK010000159">
    <property type="protein sequence ID" value="KAG1889581.1"/>
    <property type="molecule type" value="Genomic_DNA"/>
</dbReference>
<feature type="compositionally biased region" description="Polar residues" evidence="2">
    <location>
        <begin position="24"/>
        <end position="33"/>
    </location>
</feature>
<evidence type="ECO:0000313" key="3">
    <source>
        <dbReference type="EMBL" id="KAG1889581.1"/>
    </source>
</evidence>
<proteinExistence type="predicted"/>
<dbReference type="AlphaFoldDB" id="A0AAD4HD86"/>
<dbReference type="RefSeq" id="XP_041217442.1">
    <property type="nucleotide sequence ID" value="XM_041377900.1"/>
</dbReference>
<dbReference type="Pfam" id="PF20414">
    <property type="entry name" value="DUF6698"/>
    <property type="match status" value="1"/>
</dbReference>
<evidence type="ECO:0000256" key="1">
    <source>
        <dbReference type="SAM" id="Coils"/>
    </source>
</evidence>
<feature type="region of interest" description="Disordered" evidence="2">
    <location>
        <begin position="1"/>
        <end position="33"/>
    </location>
</feature>
<comment type="caution">
    <text evidence="3">The sequence shown here is derived from an EMBL/GenBank/DDBJ whole genome shotgun (WGS) entry which is preliminary data.</text>
</comment>
<sequence length="426" mass="48736">MSHAEGSASPTGSRRNDHGIQQPDFESSQSTFAQARHRRKIAELEEKIESLESGRAVKERYHDSFRCIRSSLLTMCQRQTNYYLAQGRGFRRVVALFNGVEDLVSENDRRYDLEDDHDHDAATIDQDRLAEGYNVLTRTLPWFLKTVTDMEHDEYVRLLKLLRQGADGAHGDDTSKLKTLISDWVNRELKPDPPVDHDNKNCRGFINEACGRLLCPAELDWNDPAVRTGIRDRSEGYVVTDLSFPSFLYEKYNANSDDLEEGLFKGRILVQGYKAVFTSPSSAKDVDGNGDGADIVENNRRAKKALSGIKVKKHVAQIIKMDKVTPRSIAYIACQVRFALSSVTSWRSVDGDFDYIQFWQTIVDFFERPPGREARRRVTRLLEWWTIKVFGRRRREDLSNAAKAAMSINTLARQRADRDDISFNSD</sequence>
<keyword evidence="1" id="KW-0175">Coiled coil</keyword>
<dbReference type="Proteomes" id="UP001195769">
    <property type="component" value="Unassembled WGS sequence"/>
</dbReference>
<protein>
    <submittedName>
        <fullName evidence="3">Uncharacterized protein</fullName>
    </submittedName>
</protein>
<evidence type="ECO:0000313" key="4">
    <source>
        <dbReference type="Proteomes" id="UP001195769"/>
    </source>
</evidence>
<evidence type="ECO:0000256" key="2">
    <source>
        <dbReference type="SAM" id="MobiDB-lite"/>
    </source>
</evidence>
<feature type="coiled-coil region" evidence="1">
    <location>
        <begin position="34"/>
        <end position="61"/>
    </location>
</feature>
<accession>A0AAD4HD86</accession>
<gene>
    <name evidence="3" type="ORF">F5891DRAFT_987412</name>
</gene>